<dbReference type="InterPro" id="IPR006098">
    <property type="entry name" value="MMCoA_mutase_a_cat"/>
</dbReference>
<dbReference type="SUPFAM" id="SSF51703">
    <property type="entry name" value="Cobalamin (vitamin B12)-dependent enzymes"/>
    <property type="match status" value="1"/>
</dbReference>
<dbReference type="Proteomes" id="UP001530400">
    <property type="component" value="Unassembled WGS sequence"/>
</dbReference>
<reference evidence="8 9" key="1">
    <citation type="submission" date="2024-10" db="EMBL/GenBank/DDBJ databases">
        <title>Updated reference genomes for cyclostephanoid diatoms.</title>
        <authorList>
            <person name="Roberts W.R."/>
            <person name="Alverson A.J."/>
        </authorList>
    </citation>
    <scope>NUCLEOTIDE SEQUENCE [LARGE SCALE GENOMIC DNA]</scope>
    <source>
        <strain evidence="8 9">AJA010-31</strain>
    </source>
</reference>
<keyword evidence="3" id="KW-0846">Cobalamin</keyword>
<keyword evidence="9" id="KW-1185">Reference proteome</keyword>
<dbReference type="GO" id="GO:0046872">
    <property type="term" value="F:metal ion binding"/>
    <property type="evidence" value="ECO:0007669"/>
    <property type="project" value="UniProtKB-KW"/>
</dbReference>
<comment type="caution">
    <text evidence="8">The sequence shown here is derived from an EMBL/GenBank/DDBJ whole genome shotgun (WGS) entry which is preliminary data.</text>
</comment>
<organism evidence="8 9">
    <name type="scientific">Cyclotella atomus</name>
    <dbReference type="NCBI Taxonomy" id="382360"/>
    <lineage>
        <taxon>Eukaryota</taxon>
        <taxon>Sar</taxon>
        <taxon>Stramenopiles</taxon>
        <taxon>Ochrophyta</taxon>
        <taxon>Bacillariophyta</taxon>
        <taxon>Coscinodiscophyceae</taxon>
        <taxon>Thalassiosirophycidae</taxon>
        <taxon>Stephanodiscales</taxon>
        <taxon>Stephanodiscaceae</taxon>
        <taxon>Cyclotella</taxon>
    </lineage>
</organism>
<dbReference type="PANTHER" id="PTHR48101">
    <property type="entry name" value="METHYLMALONYL-COA MUTASE, MITOCHONDRIAL-RELATED"/>
    <property type="match status" value="1"/>
</dbReference>
<dbReference type="AlphaFoldDB" id="A0ABD3PQY8"/>
<gene>
    <name evidence="8" type="ORF">ACHAWO_001308</name>
</gene>
<dbReference type="SUPFAM" id="SSF52242">
    <property type="entry name" value="Cobalamin (vitamin B12)-binding domain"/>
    <property type="match status" value="1"/>
</dbReference>
<dbReference type="NCBIfam" id="TIGR00640">
    <property type="entry name" value="acid_CoA_mut_C"/>
    <property type="match status" value="1"/>
</dbReference>
<dbReference type="Pfam" id="PF02310">
    <property type="entry name" value="B12-binding"/>
    <property type="match status" value="1"/>
</dbReference>
<dbReference type="CDD" id="cd02071">
    <property type="entry name" value="MM_CoA_mut_B12_BD"/>
    <property type="match status" value="1"/>
</dbReference>
<comment type="similarity">
    <text evidence="2">Belongs to the methylmalonyl-CoA mutase family.</text>
</comment>
<dbReference type="Gene3D" id="3.40.50.280">
    <property type="entry name" value="Cobalamin-binding domain"/>
    <property type="match status" value="1"/>
</dbReference>
<evidence type="ECO:0000256" key="5">
    <source>
        <dbReference type="ARBA" id="ARBA00023235"/>
    </source>
</evidence>
<dbReference type="GO" id="GO:0004494">
    <property type="term" value="F:methylmalonyl-CoA mutase activity"/>
    <property type="evidence" value="ECO:0007669"/>
    <property type="project" value="UniProtKB-EC"/>
</dbReference>
<evidence type="ECO:0000256" key="6">
    <source>
        <dbReference type="ARBA" id="ARBA00023285"/>
    </source>
</evidence>
<dbReference type="NCBIfam" id="TIGR00641">
    <property type="entry name" value="acid_CoA_mut_N"/>
    <property type="match status" value="1"/>
</dbReference>
<dbReference type="PANTHER" id="PTHR48101:SF4">
    <property type="entry name" value="METHYLMALONYL-COA MUTASE, MITOCHONDRIAL"/>
    <property type="match status" value="1"/>
</dbReference>
<dbReference type="InterPro" id="IPR006159">
    <property type="entry name" value="Acid_CoA_mut_C"/>
</dbReference>
<evidence type="ECO:0000256" key="3">
    <source>
        <dbReference type="ARBA" id="ARBA00022628"/>
    </source>
</evidence>
<dbReference type="GO" id="GO:0031419">
    <property type="term" value="F:cobalamin binding"/>
    <property type="evidence" value="ECO:0007669"/>
    <property type="project" value="UniProtKB-KW"/>
</dbReference>
<keyword evidence="4" id="KW-0479">Metal-binding</keyword>
<proteinExistence type="inferred from homology"/>
<evidence type="ECO:0000256" key="2">
    <source>
        <dbReference type="ARBA" id="ARBA00008465"/>
    </source>
</evidence>
<feature type="domain" description="B12-binding" evidence="7">
    <location>
        <begin position="567"/>
        <end position="698"/>
    </location>
</feature>
<keyword evidence="5" id="KW-0413">Isomerase</keyword>
<dbReference type="EMBL" id="JALLPJ020000506">
    <property type="protein sequence ID" value="KAL3790233.1"/>
    <property type="molecule type" value="Genomic_DNA"/>
</dbReference>
<evidence type="ECO:0000313" key="8">
    <source>
        <dbReference type="EMBL" id="KAL3790233.1"/>
    </source>
</evidence>
<dbReference type="InterPro" id="IPR006158">
    <property type="entry name" value="Cobalamin-bd"/>
</dbReference>
<dbReference type="Pfam" id="PF01642">
    <property type="entry name" value="MM_CoA_mutase"/>
    <property type="match status" value="1"/>
</dbReference>
<dbReference type="PROSITE" id="PS51332">
    <property type="entry name" value="B12_BINDING"/>
    <property type="match status" value="1"/>
</dbReference>
<sequence length="698" mass="76106">MPGVKPYDRGPYATMYTNRPWTIRQYAGFSTAEESNKFYRANVAAGQQGLSVAFDLPTHRGYDSDHERVVGDVGMAGVSIDSVEDMKILFDGIPLDQISVSMTMNGAVLPTMAMYIQAAREQQEVLGKDSNFREGAGDASKPSVMTSLRGTIQNDILKEFMVRNTYIYPPKESMDRVVADIIGFCASNMPKFNTVSISGYHMQEAGADAALELGFTIADGLEYIRTAVKTAGLNVDDVAPRYSFFFGIGMNFYLEIAKLRAARRLWSTLVEKHFQPKDSRSLLLRTHCQTSGYSLTEQQPINNVIRTTIEALAAVQGGTQSLHTNSYDEAIGLPTVQTARVARNTQLILQEEAGVCDVADPWGGSYMMESLTDELADKAMDIINEVEAAGGMTAYINSGMAKLRIEESATKKQGRIDSGQDVIVGVNKYRLDANDEENERQDVLQIDNSAVRQKQIDRLITLKASRNADDVDAALAAIEASARLDCSSSKGNDPNNLMALCIEAARVRCTLGEISQALENAWGRHVPSATIVQGAYGASFSAKQESETEYDHVLSEVKAFEEREGRRPRILVAKMGQDGHDRGAKVIASGFSDLGFDVDIGPLFQTPEEVALQALDSDVHVIGISSQAAGHKTLLPALKAELDKRGADNIVIVAGGVIPQQDYDFLLKESKSCSAVFGPGTRITDAAMETLRLIEKKN</sequence>
<evidence type="ECO:0000259" key="7">
    <source>
        <dbReference type="PROSITE" id="PS51332"/>
    </source>
</evidence>
<comment type="cofactor">
    <cofactor evidence="1">
        <name>adenosylcob(III)alamin</name>
        <dbReference type="ChEBI" id="CHEBI:18408"/>
    </cofactor>
</comment>
<dbReference type="InterPro" id="IPR006099">
    <property type="entry name" value="MeMalonylCoA_mutase_a/b_cat"/>
</dbReference>
<dbReference type="FunFam" id="3.20.20.240:FF:000001">
    <property type="entry name" value="Probable methylmalonyl-coa mutase"/>
    <property type="match status" value="1"/>
</dbReference>
<dbReference type="NCBIfam" id="NF006944">
    <property type="entry name" value="PRK09426.1"/>
    <property type="match status" value="1"/>
</dbReference>
<dbReference type="InterPro" id="IPR016176">
    <property type="entry name" value="Cbl-dep_enz_cat"/>
</dbReference>
<evidence type="ECO:0000256" key="1">
    <source>
        <dbReference type="ARBA" id="ARBA00001922"/>
    </source>
</evidence>
<accession>A0ABD3PQY8</accession>
<keyword evidence="6" id="KW-0170">Cobalt</keyword>
<evidence type="ECO:0000256" key="4">
    <source>
        <dbReference type="ARBA" id="ARBA00022723"/>
    </source>
</evidence>
<dbReference type="InterPro" id="IPR036724">
    <property type="entry name" value="Cobalamin-bd_sf"/>
</dbReference>
<dbReference type="Gene3D" id="3.20.20.240">
    <property type="entry name" value="Methylmalonyl-CoA mutase"/>
    <property type="match status" value="1"/>
</dbReference>
<name>A0ABD3PQY8_9STRA</name>
<protein>
    <recommendedName>
        <fullName evidence="7">B12-binding domain-containing protein</fullName>
    </recommendedName>
</protein>
<evidence type="ECO:0000313" key="9">
    <source>
        <dbReference type="Proteomes" id="UP001530400"/>
    </source>
</evidence>